<evidence type="ECO:0000313" key="1">
    <source>
        <dbReference type="EMBL" id="RAK79833.1"/>
    </source>
</evidence>
<dbReference type="VEuPathDB" id="FungiDB:BO72DRAFT_22380"/>
<proteinExistence type="predicted"/>
<evidence type="ECO:0000313" key="2">
    <source>
        <dbReference type="Proteomes" id="UP000249789"/>
    </source>
</evidence>
<protein>
    <submittedName>
        <fullName evidence="1">Uncharacterized protein</fullName>
    </submittedName>
</protein>
<dbReference type="GeneID" id="63857124"/>
<gene>
    <name evidence="1" type="ORF">BO72DRAFT_22380</name>
</gene>
<name>A0A8G1W1L9_9EURO</name>
<dbReference type="AlphaFoldDB" id="A0A8G1W1L9"/>
<dbReference type="RefSeq" id="XP_040803843.1">
    <property type="nucleotide sequence ID" value="XM_040939791.1"/>
</dbReference>
<dbReference type="Proteomes" id="UP000249789">
    <property type="component" value="Unassembled WGS sequence"/>
</dbReference>
<organism evidence="1 2">
    <name type="scientific">Aspergillus fijiensis CBS 313.89</name>
    <dbReference type="NCBI Taxonomy" id="1448319"/>
    <lineage>
        <taxon>Eukaryota</taxon>
        <taxon>Fungi</taxon>
        <taxon>Dikarya</taxon>
        <taxon>Ascomycota</taxon>
        <taxon>Pezizomycotina</taxon>
        <taxon>Eurotiomycetes</taxon>
        <taxon>Eurotiomycetidae</taxon>
        <taxon>Eurotiales</taxon>
        <taxon>Aspergillaceae</taxon>
        <taxon>Aspergillus</taxon>
    </lineage>
</organism>
<sequence>MERMMQNSMWCGRLQYSSVSCFDGYSQIAERECRDLTVVRRCPSCDTHHHVYST</sequence>
<keyword evidence="2" id="KW-1185">Reference proteome</keyword>
<dbReference type="EMBL" id="KZ824631">
    <property type="protein sequence ID" value="RAK79833.1"/>
    <property type="molecule type" value="Genomic_DNA"/>
</dbReference>
<accession>A0A8G1W1L9</accession>
<reference evidence="1 2" key="1">
    <citation type="submission" date="2018-02" db="EMBL/GenBank/DDBJ databases">
        <title>The genomes of Aspergillus section Nigri reveals drivers in fungal speciation.</title>
        <authorList>
            <consortium name="DOE Joint Genome Institute"/>
            <person name="Vesth T.C."/>
            <person name="Nybo J."/>
            <person name="Theobald S."/>
            <person name="Brandl J."/>
            <person name="Frisvad J.C."/>
            <person name="Nielsen K.F."/>
            <person name="Lyhne E.K."/>
            <person name="Kogle M.E."/>
            <person name="Kuo A."/>
            <person name="Riley R."/>
            <person name="Clum A."/>
            <person name="Nolan M."/>
            <person name="Lipzen A."/>
            <person name="Salamov A."/>
            <person name="Henrissat B."/>
            <person name="Wiebenga A."/>
            <person name="De vries R.P."/>
            <person name="Grigoriev I.V."/>
            <person name="Mortensen U.H."/>
            <person name="Andersen M.R."/>
            <person name="Baker S.E."/>
        </authorList>
    </citation>
    <scope>NUCLEOTIDE SEQUENCE [LARGE SCALE GENOMIC DNA]</scope>
    <source>
        <strain evidence="1 2">CBS 313.89</strain>
    </source>
</reference>